<keyword evidence="1" id="KW-0472">Membrane</keyword>
<name>A0A484YXW4_9ENTR</name>
<evidence type="ECO:0000313" key="2">
    <source>
        <dbReference type="EMBL" id="VFS41122.1"/>
    </source>
</evidence>
<protein>
    <submittedName>
        <fullName evidence="2">Uncharacterized protein</fullName>
    </submittedName>
</protein>
<dbReference type="EMBL" id="CAADIW010000050">
    <property type="protein sequence ID" value="VFS41122.1"/>
    <property type="molecule type" value="Genomic_DNA"/>
</dbReference>
<organism evidence="2 3">
    <name type="scientific">Enterobacter cancerogenus</name>
    <dbReference type="NCBI Taxonomy" id="69218"/>
    <lineage>
        <taxon>Bacteria</taxon>
        <taxon>Pseudomonadati</taxon>
        <taxon>Pseudomonadota</taxon>
        <taxon>Gammaproteobacteria</taxon>
        <taxon>Enterobacterales</taxon>
        <taxon>Enterobacteriaceae</taxon>
        <taxon>Enterobacter</taxon>
        <taxon>Enterobacter cloacae complex</taxon>
    </lineage>
</organism>
<gene>
    <name evidence="2" type="ORF">NCTC12126_04432</name>
</gene>
<accession>A0A484YXW4</accession>
<feature type="transmembrane region" description="Helical" evidence="1">
    <location>
        <begin position="45"/>
        <end position="69"/>
    </location>
</feature>
<evidence type="ECO:0000256" key="1">
    <source>
        <dbReference type="SAM" id="Phobius"/>
    </source>
</evidence>
<feature type="transmembrane region" description="Helical" evidence="1">
    <location>
        <begin position="7"/>
        <end position="25"/>
    </location>
</feature>
<proteinExistence type="predicted"/>
<reference evidence="2 3" key="1">
    <citation type="submission" date="2019-03" db="EMBL/GenBank/DDBJ databases">
        <authorList>
            <consortium name="Pathogen Informatics"/>
        </authorList>
    </citation>
    <scope>NUCLEOTIDE SEQUENCE [LARGE SCALE GENOMIC DNA]</scope>
    <source>
        <strain evidence="2 3">NCTC12126</strain>
    </source>
</reference>
<keyword evidence="1" id="KW-1133">Transmembrane helix</keyword>
<keyword evidence="1" id="KW-0812">Transmembrane</keyword>
<evidence type="ECO:0000313" key="3">
    <source>
        <dbReference type="Proteomes" id="UP000351155"/>
    </source>
</evidence>
<dbReference type="Proteomes" id="UP000351155">
    <property type="component" value="Unassembled WGS sequence"/>
</dbReference>
<dbReference type="AlphaFoldDB" id="A0A484YXW4"/>
<sequence>MKSITLVLIWFVVVLLSLLTLYKLVTPEAQYSMAEHFGIYGDELIMDFVLYVFFAAAIFLASLVTYCVFFDHNKITLREWD</sequence>